<reference evidence="2 3" key="1">
    <citation type="submission" date="2024-01" db="EMBL/GenBank/DDBJ databases">
        <title>Unpublished Manusciprt.</title>
        <authorList>
            <person name="Duman M."/>
            <person name="Valdes E.G."/>
            <person name="Ajmi N."/>
            <person name="Altun S."/>
            <person name="Saticioglu I.B."/>
        </authorList>
    </citation>
    <scope>NUCLEOTIDE SEQUENCE [LARGE SCALE GENOMIC DNA]</scope>
    <source>
        <strain evidence="2 3">120P</strain>
    </source>
</reference>
<evidence type="ECO:0000256" key="1">
    <source>
        <dbReference type="SAM" id="Phobius"/>
    </source>
</evidence>
<proteinExistence type="predicted"/>
<comment type="caution">
    <text evidence="2">The sequence shown here is derived from an EMBL/GenBank/DDBJ whole genome shotgun (WGS) entry which is preliminary data.</text>
</comment>
<organism evidence="2 3">
    <name type="scientific">Pseudomonas auratipiscis</name>
    <dbReference type="NCBI Taxonomy" id="3115853"/>
    <lineage>
        <taxon>Bacteria</taxon>
        <taxon>Pseudomonadati</taxon>
        <taxon>Pseudomonadota</taxon>
        <taxon>Gammaproteobacteria</taxon>
        <taxon>Pseudomonadales</taxon>
        <taxon>Pseudomonadaceae</taxon>
        <taxon>Pseudomonas</taxon>
    </lineage>
</organism>
<dbReference type="AlphaFoldDB" id="A0AB35WNW8"/>
<evidence type="ECO:0008006" key="4">
    <source>
        <dbReference type="Google" id="ProtNLM"/>
    </source>
</evidence>
<name>A0AB35WNW8_9PSED</name>
<keyword evidence="1" id="KW-0472">Membrane</keyword>
<gene>
    <name evidence="2" type="ORF">V0R53_00030</name>
</gene>
<accession>A0AB35WNW8</accession>
<dbReference type="Proteomes" id="UP001307839">
    <property type="component" value="Unassembled WGS sequence"/>
</dbReference>
<keyword evidence="1" id="KW-1133">Transmembrane helix</keyword>
<keyword evidence="3" id="KW-1185">Reference proteome</keyword>
<evidence type="ECO:0000313" key="2">
    <source>
        <dbReference type="EMBL" id="MEE1864771.1"/>
    </source>
</evidence>
<protein>
    <recommendedName>
        <fullName evidence="4">Lipoprotein</fullName>
    </recommendedName>
</protein>
<feature type="transmembrane region" description="Helical" evidence="1">
    <location>
        <begin position="20"/>
        <end position="38"/>
    </location>
</feature>
<sequence length="280" mass="31382">MMATSPPVACKEKYGSYRKAAFIFMALGISLILSYWLLTPSKSFTFTADLPPDFTYSLIATYVPATGETCSVPGGRNTKVAFNRLGKEYKPISEVLLFRTVSGCSLMLYDLEIDIIGISSVSQKRAYTSSDYAKLAVGDDLPKRVIGTFNDTGLSEFYGQCQWLFRTVSRQRNLLRTLYCRKTDELGEIANGKPFSGYTLDQLPGTTVKLKIKLADVEEPYMKDTWVKVRGGWKRCMGKSFADQHAFCYGNHENFSTFRMVDGRVCTIYPGCTESKEVTP</sequence>
<keyword evidence="1" id="KW-0812">Transmembrane</keyword>
<dbReference type="RefSeq" id="WP_330078454.1">
    <property type="nucleotide sequence ID" value="NZ_JAZDCU010000001.1"/>
</dbReference>
<dbReference type="EMBL" id="JAZDQP010000001">
    <property type="protein sequence ID" value="MEE1864771.1"/>
    <property type="molecule type" value="Genomic_DNA"/>
</dbReference>
<evidence type="ECO:0000313" key="3">
    <source>
        <dbReference type="Proteomes" id="UP001307839"/>
    </source>
</evidence>